<organism evidence="4 6">
    <name type="scientific">Agrobacterium vitis</name>
    <name type="common">Rhizobium vitis</name>
    <dbReference type="NCBI Taxonomy" id="373"/>
    <lineage>
        <taxon>Bacteria</taxon>
        <taxon>Pseudomonadati</taxon>
        <taxon>Pseudomonadota</taxon>
        <taxon>Alphaproteobacteria</taxon>
        <taxon>Hyphomicrobiales</taxon>
        <taxon>Rhizobiaceae</taxon>
        <taxon>Rhizobium/Agrobacterium group</taxon>
        <taxon>Agrobacterium</taxon>
    </lineage>
</organism>
<gene>
    <name evidence="4" type="ORF">DXT89_13115</name>
    <name evidence="5" type="ORF">GOZ88_09555</name>
</gene>
<dbReference type="SUPFAM" id="SSF75217">
    <property type="entry name" value="alpha/beta knot"/>
    <property type="match status" value="1"/>
</dbReference>
<dbReference type="CDD" id="cd18095">
    <property type="entry name" value="SpoU-like_rRNA-MTase"/>
    <property type="match status" value="1"/>
</dbReference>
<dbReference type="InterPro" id="IPR029026">
    <property type="entry name" value="tRNA_m1G_MTases_N"/>
</dbReference>
<dbReference type="Proteomes" id="UP000440716">
    <property type="component" value="Unassembled WGS sequence"/>
</dbReference>
<dbReference type="SUPFAM" id="SSF55315">
    <property type="entry name" value="L30e-like"/>
    <property type="match status" value="1"/>
</dbReference>
<evidence type="ECO:0000256" key="2">
    <source>
        <dbReference type="ARBA" id="ARBA00022679"/>
    </source>
</evidence>
<dbReference type="Gene3D" id="3.30.1330.30">
    <property type="match status" value="1"/>
</dbReference>
<reference evidence="4 6" key="1">
    <citation type="submission" date="2018-08" db="EMBL/GenBank/DDBJ databases">
        <title>Genome sequencing of Agrobacterium vitis strain ICMP 10754.</title>
        <authorList>
            <person name="Visnovsky S.B."/>
            <person name="Pitman A.R."/>
        </authorList>
    </citation>
    <scope>NUCLEOTIDE SEQUENCE [LARGE SCALE GENOMIC DNA]</scope>
    <source>
        <strain evidence="4 6">ICMP 10754</strain>
    </source>
</reference>
<protein>
    <submittedName>
        <fullName evidence="4">RNA methyltransferase</fullName>
    </submittedName>
</protein>
<dbReference type="InterPro" id="IPR051259">
    <property type="entry name" value="rRNA_Methyltransferase"/>
</dbReference>
<dbReference type="GO" id="GO:0008173">
    <property type="term" value="F:RNA methyltransferase activity"/>
    <property type="evidence" value="ECO:0007669"/>
    <property type="project" value="InterPro"/>
</dbReference>
<evidence type="ECO:0000313" key="7">
    <source>
        <dbReference type="Proteomes" id="UP000440716"/>
    </source>
</evidence>
<name>A0A368NTD7_AGRVI</name>
<dbReference type="InterPro" id="IPR001537">
    <property type="entry name" value="SpoU_MeTrfase"/>
</dbReference>
<keyword evidence="1 4" id="KW-0489">Methyltransferase</keyword>
<dbReference type="InterPro" id="IPR029064">
    <property type="entry name" value="Ribosomal_eL30-like_sf"/>
</dbReference>
<dbReference type="Pfam" id="PF00588">
    <property type="entry name" value="SpoU_methylase"/>
    <property type="match status" value="1"/>
</dbReference>
<dbReference type="GO" id="GO:0032259">
    <property type="term" value="P:methylation"/>
    <property type="evidence" value="ECO:0007669"/>
    <property type="project" value="UniProtKB-KW"/>
</dbReference>
<comment type="caution">
    <text evidence="4">The sequence shown here is derived from an EMBL/GenBank/DDBJ whole genome shotgun (WGS) entry which is preliminary data.</text>
</comment>
<dbReference type="GO" id="GO:0006396">
    <property type="term" value="P:RNA processing"/>
    <property type="evidence" value="ECO:0007669"/>
    <property type="project" value="InterPro"/>
</dbReference>
<dbReference type="Gene3D" id="3.40.1280.10">
    <property type="match status" value="1"/>
</dbReference>
<proteinExistence type="predicted"/>
<dbReference type="GO" id="GO:0003723">
    <property type="term" value="F:RNA binding"/>
    <property type="evidence" value="ECO:0007669"/>
    <property type="project" value="InterPro"/>
</dbReference>
<dbReference type="GeneID" id="60683086"/>
<dbReference type="AlphaFoldDB" id="A0A368NTD7"/>
<evidence type="ECO:0000259" key="3">
    <source>
        <dbReference type="Pfam" id="PF00588"/>
    </source>
</evidence>
<dbReference type="EMBL" id="WPHU01000003">
    <property type="protein sequence ID" value="MVA56357.1"/>
    <property type="molecule type" value="Genomic_DNA"/>
</dbReference>
<reference evidence="5 7" key="2">
    <citation type="submission" date="2019-12" db="EMBL/GenBank/DDBJ databases">
        <title>Whole-genome sequencing of Allorhizobium vitis.</title>
        <authorList>
            <person name="Gan H.M."/>
            <person name="Szegedi E."/>
            <person name="Burr T."/>
            <person name="Savka M.A."/>
        </authorList>
    </citation>
    <scope>NUCLEOTIDE SEQUENCE [LARGE SCALE GENOMIC DNA]</scope>
    <source>
        <strain evidence="5 7">CG415</strain>
    </source>
</reference>
<sequence length="279" mass="29288">MVQFVTITDPQDLRIAAFSNIRERDLTGREGRFIAEGTVVLRMLLAAHLAGRGIRAEALLLLENRLAGLQPLLDQWPDELPVYVASAAVLDAIAGFHLHRGVLALGNRLTAPDATQLITGLPQNALVLVGCGISNHDNVGSMFRNATGFCADAVLLDETSCDPLYRKALRVSVGSVLTMPYAREHSAIALLSALDAAGFLVAALTPSGTTEIGDIASGLGNRQRLALVVGTEGEGLPADVLARFMTVRIAQSPQLDSLNLGTASGIALHSAARALGKLG</sequence>
<evidence type="ECO:0000313" key="4">
    <source>
        <dbReference type="EMBL" id="KAA3526888.1"/>
    </source>
</evidence>
<dbReference type="RefSeq" id="WP_060718160.1">
    <property type="nucleotide sequence ID" value="NZ_CP055265.1"/>
</dbReference>
<evidence type="ECO:0000256" key="1">
    <source>
        <dbReference type="ARBA" id="ARBA00022603"/>
    </source>
</evidence>
<evidence type="ECO:0000313" key="5">
    <source>
        <dbReference type="EMBL" id="MVA56357.1"/>
    </source>
</evidence>
<dbReference type="Proteomes" id="UP000436911">
    <property type="component" value="Unassembled WGS sequence"/>
</dbReference>
<accession>A0A368NTD7</accession>
<dbReference type="InterPro" id="IPR029028">
    <property type="entry name" value="Alpha/beta_knot_MTases"/>
</dbReference>
<dbReference type="PANTHER" id="PTHR43191">
    <property type="entry name" value="RRNA METHYLTRANSFERASE 3"/>
    <property type="match status" value="1"/>
</dbReference>
<evidence type="ECO:0000313" key="6">
    <source>
        <dbReference type="Proteomes" id="UP000436911"/>
    </source>
</evidence>
<dbReference type="OrthoDB" id="3190829at2"/>
<feature type="domain" description="tRNA/rRNA methyltransferase SpoU type" evidence="3">
    <location>
        <begin position="126"/>
        <end position="269"/>
    </location>
</feature>
<keyword evidence="2 4" id="KW-0808">Transferase</keyword>
<dbReference type="PANTHER" id="PTHR43191:SF12">
    <property type="entry name" value="RRNA METHYLASE"/>
    <property type="match status" value="1"/>
</dbReference>
<dbReference type="EMBL" id="QUSG01000006">
    <property type="protein sequence ID" value="KAA3526888.1"/>
    <property type="molecule type" value="Genomic_DNA"/>
</dbReference>